<reference evidence="1" key="2">
    <citation type="journal article" date="2015" name="Data Brief">
        <title>Shoot transcriptome of the giant reed, Arundo donax.</title>
        <authorList>
            <person name="Barrero R.A."/>
            <person name="Guerrero F.D."/>
            <person name="Moolhuijzen P."/>
            <person name="Goolsby J.A."/>
            <person name="Tidwell J."/>
            <person name="Bellgard S.E."/>
            <person name="Bellgard M.I."/>
        </authorList>
    </citation>
    <scope>NUCLEOTIDE SEQUENCE</scope>
    <source>
        <tissue evidence="1">Shoot tissue taken approximately 20 cm above the soil surface</tissue>
    </source>
</reference>
<proteinExistence type="predicted"/>
<sequence>MVYIHRQAACFYVLLQLFHPS</sequence>
<evidence type="ECO:0000313" key="1">
    <source>
        <dbReference type="EMBL" id="JAE31226.1"/>
    </source>
</evidence>
<dbReference type="EMBL" id="GBRH01166670">
    <property type="protein sequence ID" value="JAE31226.1"/>
    <property type="molecule type" value="Transcribed_RNA"/>
</dbReference>
<dbReference type="AlphaFoldDB" id="A0A0A9H8P9"/>
<accession>A0A0A9H8P9</accession>
<organism evidence="1">
    <name type="scientific">Arundo donax</name>
    <name type="common">Giant reed</name>
    <name type="synonym">Donax arundinaceus</name>
    <dbReference type="NCBI Taxonomy" id="35708"/>
    <lineage>
        <taxon>Eukaryota</taxon>
        <taxon>Viridiplantae</taxon>
        <taxon>Streptophyta</taxon>
        <taxon>Embryophyta</taxon>
        <taxon>Tracheophyta</taxon>
        <taxon>Spermatophyta</taxon>
        <taxon>Magnoliopsida</taxon>
        <taxon>Liliopsida</taxon>
        <taxon>Poales</taxon>
        <taxon>Poaceae</taxon>
        <taxon>PACMAD clade</taxon>
        <taxon>Arundinoideae</taxon>
        <taxon>Arundineae</taxon>
        <taxon>Arundo</taxon>
    </lineage>
</organism>
<protein>
    <submittedName>
        <fullName evidence="1">Uncharacterized protein</fullName>
    </submittedName>
</protein>
<name>A0A0A9H8P9_ARUDO</name>
<reference evidence="1" key="1">
    <citation type="submission" date="2014-09" db="EMBL/GenBank/DDBJ databases">
        <authorList>
            <person name="Magalhaes I.L.F."/>
            <person name="Oliveira U."/>
            <person name="Santos F.R."/>
            <person name="Vidigal T.H.D.A."/>
            <person name="Brescovit A.D."/>
            <person name="Santos A.J."/>
        </authorList>
    </citation>
    <scope>NUCLEOTIDE SEQUENCE</scope>
    <source>
        <tissue evidence="1">Shoot tissue taken approximately 20 cm above the soil surface</tissue>
    </source>
</reference>